<evidence type="ECO:0000256" key="2">
    <source>
        <dbReference type="ARBA" id="ARBA00022701"/>
    </source>
</evidence>
<accession>A0A9K3JKJ0</accession>
<keyword evidence="4" id="KW-0342">GTP-binding</keyword>
<organism evidence="5 6">
    <name type="scientific">Helianthus annuus</name>
    <name type="common">Common sunflower</name>
    <dbReference type="NCBI Taxonomy" id="4232"/>
    <lineage>
        <taxon>Eukaryota</taxon>
        <taxon>Viridiplantae</taxon>
        <taxon>Streptophyta</taxon>
        <taxon>Embryophyta</taxon>
        <taxon>Tracheophyta</taxon>
        <taxon>Spermatophyta</taxon>
        <taxon>Magnoliopsida</taxon>
        <taxon>eudicotyledons</taxon>
        <taxon>Gunneridae</taxon>
        <taxon>Pentapetalae</taxon>
        <taxon>asterids</taxon>
        <taxon>campanulids</taxon>
        <taxon>Asterales</taxon>
        <taxon>Asteraceae</taxon>
        <taxon>Asteroideae</taxon>
        <taxon>Heliantheae alliance</taxon>
        <taxon>Heliantheae</taxon>
        <taxon>Helianthus</taxon>
    </lineage>
</organism>
<dbReference type="InterPro" id="IPR000217">
    <property type="entry name" value="Tubulin"/>
</dbReference>
<dbReference type="GO" id="GO:0007017">
    <property type="term" value="P:microtubule-based process"/>
    <property type="evidence" value="ECO:0007669"/>
    <property type="project" value="InterPro"/>
</dbReference>
<reference evidence="5" key="2">
    <citation type="submission" date="2020-06" db="EMBL/GenBank/DDBJ databases">
        <title>Helianthus annuus Genome sequencing and assembly Release 2.</title>
        <authorList>
            <person name="Gouzy J."/>
            <person name="Langlade N."/>
            <person name="Munos S."/>
        </authorList>
    </citation>
    <scope>NUCLEOTIDE SEQUENCE</scope>
    <source>
        <tissue evidence="5">Leaves</tissue>
    </source>
</reference>
<dbReference type="SUPFAM" id="SSF55307">
    <property type="entry name" value="Tubulin C-terminal domain-like"/>
    <property type="match status" value="1"/>
</dbReference>
<dbReference type="InterPro" id="IPR008280">
    <property type="entry name" value="Tub_FtsZ_C"/>
</dbReference>
<proteinExistence type="inferred from homology"/>
<dbReference type="GO" id="GO:0005874">
    <property type="term" value="C:microtubule"/>
    <property type="evidence" value="ECO:0007669"/>
    <property type="project" value="UniProtKB-KW"/>
</dbReference>
<keyword evidence="3" id="KW-0547">Nucleotide-binding</keyword>
<evidence type="ECO:0000256" key="3">
    <source>
        <dbReference type="ARBA" id="ARBA00022741"/>
    </source>
</evidence>
<evidence type="ECO:0000313" key="6">
    <source>
        <dbReference type="Proteomes" id="UP000215914"/>
    </source>
</evidence>
<dbReference type="InterPro" id="IPR023123">
    <property type="entry name" value="Tubulin_C"/>
</dbReference>
<dbReference type="GO" id="GO:0005525">
    <property type="term" value="F:GTP binding"/>
    <property type="evidence" value="ECO:0007669"/>
    <property type="project" value="UniProtKB-KW"/>
</dbReference>
<keyword evidence="6" id="KW-1185">Reference proteome</keyword>
<dbReference type="PANTHER" id="PTHR11588">
    <property type="entry name" value="TUBULIN"/>
    <property type="match status" value="1"/>
</dbReference>
<evidence type="ECO:0000256" key="4">
    <source>
        <dbReference type="ARBA" id="ARBA00023134"/>
    </source>
</evidence>
<name>A0A9K3JKJ0_HELAN</name>
<sequence>MHRAELDLNVVLTTSHPTTVPGGVLAKVQRVVCMISSLNSTSVAKGFSCIDYKFDHMYAKRAFAHCYVGEGMEEGD</sequence>
<evidence type="ECO:0000313" key="5">
    <source>
        <dbReference type="EMBL" id="KAF5817153.1"/>
    </source>
</evidence>
<dbReference type="AlphaFoldDB" id="A0A9K3JKJ0"/>
<dbReference type="Gramene" id="mRNA:HanXRQr2_Chr02g0049661">
    <property type="protein sequence ID" value="CDS:HanXRQr2_Chr02g0049661.1"/>
    <property type="gene ID" value="HanXRQr2_Chr02g0049661"/>
</dbReference>
<keyword evidence="2" id="KW-0493">Microtubule</keyword>
<reference evidence="5" key="1">
    <citation type="journal article" date="2017" name="Nature">
        <title>The sunflower genome provides insights into oil metabolism, flowering and Asterid evolution.</title>
        <authorList>
            <person name="Badouin H."/>
            <person name="Gouzy J."/>
            <person name="Grassa C.J."/>
            <person name="Murat F."/>
            <person name="Staton S.E."/>
            <person name="Cottret L."/>
            <person name="Lelandais-Briere C."/>
            <person name="Owens G.L."/>
            <person name="Carrere S."/>
            <person name="Mayjonade B."/>
            <person name="Legrand L."/>
            <person name="Gill N."/>
            <person name="Kane N.C."/>
            <person name="Bowers J.E."/>
            <person name="Hubner S."/>
            <person name="Bellec A."/>
            <person name="Berard A."/>
            <person name="Berges H."/>
            <person name="Blanchet N."/>
            <person name="Boniface M.C."/>
            <person name="Brunel D."/>
            <person name="Catrice O."/>
            <person name="Chaidir N."/>
            <person name="Claudel C."/>
            <person name="Donnadieu C."/>
            <person name="Faraut T."/>
            <person name="Fievet G."/>
            <person name="Helmstetter N."/>
            <person name="King M."/>
            <person name="Knapp S.J."/>
            <person name="Lai Z."/>
            <person name="Le Paslier M.C."/>
            <person name="Lippi Y."/>
            <person name="Lorenzon L."/>
            <person name="Mandel J.R."/>
            <person name="Marage G."/>
            <person name="Marchand G."/>
            <person name="Marquand E."/>
            <person name="Bret-Mestries E."/>
            <person name="Morien E."/>
            <person name="Nambeesan S."/>
            <person name="Nguyen T."/>
            <person name="Pegot-Espagnet P."/>
            <person name="Pouilly N."/>
            <person name="Raftis F."/>
            <person name="Sallet E."/>
            <person name="Schiex T."/>
            <person name="Thomas J."/>
            <person name="Vandecasteele C."/>
            <person name="Vares D."/>
            <person name="Vear F."/>
            <person name="Vautrin S."/>
            <person name="Crespi M."/>
            <person name="Mangin B."/>
            <person name="Burke J.M."/>
            <person name="Salse J."/>
            <person name="Munos S."/>
            <person name="Vincourt P."/>
            <person name="Rieseberg L.H."/>
            <person name="Langlade N.B."/>
        </authorList>
    </citation>
    <scope>NUCLEOTIDE SEQUENCE</scope>
    <source>
        <tissue evidence="5">Leaves</tissue>
    </source>
</reference>
<gene>
    <name evidence="5" type="ORF">HanXRQr2_Chr02g0049661</name>
</gene>
<comment type="similarity">
    <text evidence="1">Belongs to the tubulin family.</text>
</comment>
<dbReference type="EMBL" id="MNCJ02000317">
    <property type="protein sequence ID" value="KAF5817153.1"/>
    <property type="molecule type" value="Genomic_DNA"/>
</dbReference>
<dbReference type="Gene3D" id="1.10.287.600">
    <property type="entry name" value="Helix hairpin bin"/>
    <property type="match status" value="1"/>
</dbReference>
<evidence type="ECO:0000256" key="1">
    <source>
        <dbReference type="ARBA" id="ARBA00009636"/>
    </source>
</evidence>
<protein>
    <submittedName>
        <fullName evidence="5">Tubulin</fullName>
    </submittedName>
</protein>
<comment type="caution">
    <text evidence="5">The sequence shown here is derived from an EMBL/GenBank/DDBJ whole genome shotgun (WGS) entry which is preliminary data.</text>
</comment>
<dbReference type="Proteomes" id="UP000215914">
    <property type="component" value="Unassembled WGS sequence"/>
</dbReference>